<feature type="binding site" evidence="9">
    <location>
        <position position="294"/>
    </location>
    <ligand>
        <name>ATP</name>
        <dbReference type="ChEBI" id="CHEBI:30616"/>
    </ligand>
</feature>
<dbReference type="InterPro" id="IPR006426">
    <property type="entry name" value="Asn_synth_AEB"/>
</dbReference>
<dbReference type="STRING" id="477690.SAMN05216474_1614"/>
<evidence type="ECO:0000313" key="13">
    <source>
        <dbReference type="Proteomes" id="UP000236454"/>
    </source>
</evidence>
<dbReference type="SUPFAM" id="SSF52402">
    <property type="entry name" value="Adenine nucleotide alpha hydrolases-like"/>
    <property type="match status" value="1"/>
</dbReference>
<reference evidence="12 13" key="1">
    <citation type="submission" date="2016-10" db="EMBL/GenBank/DDBJ databases">
        <authorList>
            <person name="de Groot N.N."/>
        </authorList>
    </citation>
    <scope>NUCLEOTIDE SEQUENCE [LARGE SCALE GENOMIC DNA]</scope>
    <source>
        <strain evidence="12 13">CGMCC 1.7005</strain>
    </source>
</reference>
<dbReference type="PANTHER" id="PTHR43284:SF1">
    <property type="entry name" value="ASPARAGINE SYNTHETASE"/>
    <property type="match status" value="1"/>
</dbReference>
<dbReference type="GO" id="GO:0006529">
    <property type="term" value="P:asparagine biosynthetic process"/>
    <property type="evidence" value="ECO:0007669"/>
    <property type="project" value="UniProtKB-KW"/>
</dbReference>
<evidence type="ECO:0000256" key="7">
    <source>
        <dbReference type="ARBA" id="ARBA00048741"/>
    </source>
</evidence>
<comment type="catalytic activity">
    <reaction evidence="7">
        <text>L-aspartate + L-glutamine + ATP + H2O = L-asparagine + L-glutamate + AMP + diphosphate + H(+)</text>
        <dbReference type="Rhea" id="RHEA:12228"/>
        <dbReference type="ChEBI" id="CHEBI:15377"/>
        <dbReference type="ChEBI" id="CHEBI:15378"/>
        <dbReference type="ChEBI" id="CHEBI:29985"/>
        <dbReference type="ChEBI" id="CHEBI:29991"/>
        <dbReference type="ChEBI" id="CHEBI:30616"/>
        <dbReference type="ChEBI" id="CHEBI:33019"/>
        <dbReference type="ChEBI" id="CHEBI:58048"/>
        <dbReference type="ChEBI" id="CHEBI:58359"/>
        <dbReference type="ChEBI" id="CHEBI:456215"/>
        <dbReference type="EC" id="6.3.5.4"/>
    </reaction>
</comment>
<dbReference type="InterPro" id="IPR014729">
    <property type="entry name" value="Rossmann-like_a/b/a_fold"/>
</dbReference>
<sequence>MCGIAAFLDYTKTSSLNTLQAMTRTLHHRGPDGEGFELVQKEAFCLGLGHKRLSILDLSDAGKQPMKFGHLTLIFNGEIYNFEEINKELIRLGHLFNTHSDTETLLHAYQQWGEKCLDKFIGMFAFVIYDENKQHIFAARDRAGVKPFFIYQKENLFLFASELKVFHKHPDFEKEIDLNSLAAYMQYGNIPSPHSIFKNIRKLGAGEYFMLDINTKKLIQRKYWNIYDYYNKPKKNISFEQAKEETKSLLTSAFHYRMRSDVPVGIFLSGGYDSAAVTSILQANNTQQLKTFTIGVPDIGLNEAPFANEVANYLGTDHHEFQCTANEALALIQKIPYHYDEPFADSSALPTMLVSKMASEKVTVALSADGGDEIFAGYNRYDYLLKMLPKLEKLPQIAGKAMAGVMDLIPSNALPYFKHKYNFHNRYEKMKGILRNPNAEAIMLSLSQQFTDAQVSKLMKTHIKPLDTLYTSNELSKIHFSPLAYMQAIDFQTYLVDDILTKVDRATMFASIEGREPLLDHRIAEYAAQLPDEFKYHKGTKKHILKEIVHDYLPKEMMERPKQGFAIPIAEWMWKELKEHVNHYISEEKISQQGYFNWKVVEKMKRDFYAGKKELDFKMWYLLMFQMWYEEWMVAK</sequence>
<evidence type="ECO:0000256" key="10">
    <source>
        <dbReference type="PIRSR" id="PIRSR001589-3"/>
    </source>
</evidence>
<gene>
    <name evidence="12" type="ORF">SAMN05216474_1614</name>
</gene>
<dbReference type="InterPro" id="IPR001962">
    <property type="entry name" value="Asn_synthase"/>
</dbReference>
<feature type="domain" description="Glutamine amidotransferase type-2" evidence="11">
    <location>
        <begin position="2"/>
        <end position="214"/>
    </location>
</feature>
<keyword evidence="5 9" id="KW-0067">ATP-binding</keyword>
<evidence type="ECO:0000256" key="2">
    <source>
        <dbReference type="ARBA" id="ARBA00005752"/>
    </source>
</evidence>
<feature type="site" description="Important for beta-aspartyl-AMP intermediate formation" evidence="10">
    <location>
        <position position="369"/>
    </location>
</feature>
<dbReference type="InterPro" id="IPR017932">
    <property type="entry name" value="GATase_2_dom"/>
</dbReference>
<dbReference type="CDD" id="cd01991">
    <property type="entry name" value="Asn_synthase_B_C"/>
    <property type="match status" value="1"/>
</dbReference>
<dbReference type="AlphaFoldDB" id="A0A1I6ZTQ2"/>
<name>A0A1I6ZTQ2_9FLAO</name>
<evidence type="ECO:0000256" key="4">
    <source>
        <dbReference type="ARBA" id="ARBA00022741"/>
    </source>
</evidence>
<dbReference type="Gene3D" id="3.60.20.10">
    <property type="entry name" value="Glutamine Phosphoribosylpyrophosphate, subunit 1, domain 1"/>
    <property type="match status" value="1"/>
</dbReference>
<dbReference type="RefSeq" id="WP_090248052.1">
    <property type="nucleotide sequence ID" value="NZ_FPAS01000002.1"/>
</dbReference>
<dbReference type="SUPFAM" id="SSF56235">
    <property type="entry name" value="N-terminal nucleophile aminohydrolases (Ntn hydrolases)"/>
    <property type="match status" value="1"/>
</dbReference>
<dbReference type="InterPro" id="IPR051786">
    <property type="entry name" value="ASN_synthetase/amidase"/>
</dbReference>
<dbReference type="PANTHER" id="PTHR43284">
    <property type="entry name" value="ASPARAGINE SYNTHETASE (GLUTAMINE-HYDROLYZING)"/>
    <property type="match status" value="1"/>
</dbReference>
<dbReference type="PROSITE" id="PS51278">
    <property type="entry name" value="GATASE_TYPE_2"/>
    <property type="match status" value="1"/>
</dbReference>
<comment type="pathway">
    <text evidence="1">Amino-acid biosynthesis; L-asparagine biosynthesis; L-asparagine from L-aspartate (L-Gln route): step 1/1.</text>
</comment>
<feature type="binding site" evidence="9">
    <location>
        <position position="101"/>
    </location>
    <ligand>
        <name>L-glutamine</name>
        <dbReference type="ChEBI" id="CHEBI:58359"/>
    </ligand>
</feature>
<keyword evidence="8" id="KW-0028">Amino-acid biosynthesis</keyword>
<keyword evidence="13" id="KW-1185">Reference proteome</keyword>
<keyword evidence="4 9" id="KW-0547">Nucleotide-binding</keyword>
<evidence type="ECO:0000259" key="11">
    <source>
        <dbReference type="PROSITE" id="PS51278"/>
    </source>
</evidence>
<dbReference type="InterPro" id="IPR029055">
    <property type="entry name" value="Ntn_hydrolases_N"/>
</dbReference>
<evidence type="ECO:0000256" key="1">
    <source>
        <dbReference type="ARBA" id="ARBA00005187"/>
    </source>
</evidence>
<dbReference type="GO" id="GO:0004066">
    <property type="term" value="F:asparagine synthase (glutamine-hydrolyzing) activity"/>
    <property type="evidence" value="ECO:0007669"/>
    <property type="project" value="UniProtKB-EC"/>
</dbReference>
<dbReference type="GO" id="GO:0005524">
    <property type="term" value="F:ATP binding"/>
    <property type="evidence" value="ECO:0007669"/>
    <property type="project" value="UniProtKB-KW"/>
</dbReference>
<evidence type="ECO:0000256" key="9">
    <source>
        <dbReference type="PIRSR" id="PIRSR001589-2"/>
    </source>
</evidence>
<proteinExistence type="inferred from homology"/>
<keyword evidence="6 8" id="KW-0315">Glutamine amidotransferase</keyword>
<dbReference type="PIRSF" id="PIRSF001589">
    <property type="entry name" value="Asn_synthetase_glu-h"/>
    <property type="match status" value="1"/>
</dbReference>
<evidence type="ECO:0000313" key="12">
    <source>
        <dbReference type="EMBL" id="SFT66059.1"/>
    </source>
</evidence>
<evidence type="ECO:0000256" key="5">
    <source>
        <dbReference type="ARBA" id="ARBA00022840"/>
    </source>
</evidence>
<keyword evidence="8" id="KW-0061">Asparagine biosynthesis</keyword>
<evidence type="ECO:0000256" key="6">
    <source>
        <dbReference type="ARBA" id="ARBA00022962"/>
    </source>
</evidence>
<dbReference type="NCBIfam" id="TIGR01536">
    <property type="entry name" value="asn_synth_AEB"/>
    <property type="match status" value="1"/>
</dbReference>
<feature type="active site" description="For GATase activity" evidence="8">
    <location>
        <position position="2"/>
    </location>
</feature>
<dbReference type="EC" id="6.3.5.4" evidence="3"/>
<protein>
    <recommendedName>
        <fullName evidence="3">asparagine synthase (glutamine-hydrolyzing)</fullName>
        <ecNumber evidence="3">6.3.5.4</ecNumber>
    </recommendedName>
</protein>
<comment type="similarity">
    <text evidence="2">Belongs to the asparagine synthetase family.</text>
</comment>
<evidence type="ECO:0000256" key="3">
    <source>
        <dbReference type="ARBA" id="ARBA00012737"/>
    </source>
</evidence>
<dbReference type="Gene3D" id="3.40.50.620">
    <property type="entry name" value="HUPs"/>
    <property type="match status" value="1"/>
</dbReference>
<dbReference type="Proteomes" id="UP000236454">
    <property type="component" value="Unassembled WGS sequence"/>
</dbReference>
<accession>A0A1I6ZTQ2</accession>
<dbReference type="EMBL" id="FPAS01000002">
    <property type="protein sequence ID" value="SFT66059.1"/>
    <property type="molecule type" value="Genomic_DNA"/>
</dbReference>
<dbReference type="GO" id="GO:0005829">
    <property type="term" value="C:cytosol"/>
    <property type="evidence" value="ECO:0007669"/>
    <property type="project" value="TreeGrafter"/>
</dbReference>
<dbReference type="Pfam" id="PF13537">
    <property type="entry name" value="GATase_7"/>
    <property type="match status" value="1"/>
</dbReference>
<evidence type="ECO:0000256" key="8">
    <source>
        <dbReference type="PIRSR" id="PIRSR001589-1"/>
    </source>
</evidence>
<dbReference type="Pfam" id="PF00733">
    <property type="entry name" value="Asn_synthase"/>
    <property type="match status" value="1"/>
</dbReference>
<dbReference type="CDD" id="cd00712">
    <property type="entry name" value="AsnB"/>
    <property type="match status" value="1"/>
</dbReference>
<dbReference type="InterPro" id="IPR033738">
    <property type="entry name" value="AsnB_N"/>
</dbReference>
<organism evidence="12 13">
    <name type="scientific">Lishizhenia tianjinensis</name>
    <dbReference type="NCBI Taxonomy" id="477690"/>
    <lineage>
        <taxon>Bacteria</taxon>
        <taxon>Pseudomonadati</taxon>
        <taxon>Bacteroidota</taxon>
        <taxon>Flavobacteriia</taxon>
        <taxon>Flavobacteriales</taxon>
        <taxon>Crocinitomicaceae</taxon>
        <taxon>Lishizhenia</taxon>
    </lineage>
</organism>
<dbReference type="OrthoDB" id="9763290at2"/>